<dbReference type="PROSITE" id="PS00018">
    <property type="entry name" value="EF_HAND_1"/>
    <property type="match status" value="2"/>
</dbReference>
<evidence type="ECO:0000256" key="3">
    <source>
        <dbReference type="ARBA" id="ARBA00022723"/>
    </source>
</evidence>
<evidence type="ECO:0000259" key="7">
    <source>
        <dbReference type="PROSITE" id="PS50222"/>
    </source>
</evidence>
<dbReference type="InterPro" id="IPR002048">
    <property type="entry name" value="EF_hand_dom"/>
</dbReference>
<feature type="non-terminal residue" evidence="8">
    <location>
        <position position="213"/>
    </location>
</feature>
<keyword evidence="5" id="KW-0106">Calcium</keyword>
<evidence type="ECO:0000256" key="6">
    <source>
        <dbReference type="ARBA" id="ARBA00022990"/>
    </source>
</evidence>
<feature type="domain" description="EF-hand" evidence="7">
    <location>
        <begin position="79"/>
        <end position="114"/>
    </location>
</feature>
<feature type="non-terminal residue" evidence="8">
    <location>
        <position position="1"/>
    </location>
</feature>
<evidence type="ECO:0000256" key="1">
    <source>
        <dbReference type="ARBA" id="ARBA00005253"/>
    </source>
</evidence>
<evidence type="ECO:0000256" key="5">
    <source>
        <dbReference type="ARBA" id="ARBA00022837"/>
    </source>
</evidence>
<dbReference type="GO" id="GO:0016460">
    <property type="term" value="C:myosin II complex"/>
    <property type="evidence" value="ECO:0007669"/>
    <property type="project" value="TreeGrafter"/>
</dbReference>
<feature type="domain" description="EF-hand" evidence="7">
    <location>
        <begin position="115"/>
        <end position="150"/>
    </location>
</feature>
<reference evidence="8" key="1">
    <citation type="submission" date="2021-02" db="EMBL/GenBank/DDBJ databases">
        <authorList>
            <person name="Dougan E. K."/>
            <person name="Rhodes N."/>
            <person name="Thang M."/>
            <person name="Chan C."/>
        </authorList>
    </citation>
    <scope>NUCLEOTIDE SEQUENCE</scope>
</reference>
<dbReference type="EMBL" id="CAJNNW010005389">
    <property type="protein sequence ID" value="CAE8647374.1"/>
    <property type="molecule type" value="Genomic_DNA"/>
</dbReference>
<protein>
    <recommendedName>
        <fullName evidence="2">Calmodulin</fullName>
    </recommendedName>
</protein>
<proteinExistence type="inferred from homology"/>
<dbReference type="PANTHER" id="PTHR23048">
    <property type="entry name" value="MYOSIN LIGHT CHAIN 1, 3"/>
    <property type="match status" value="1"/>
</dbReference>
<sequence length="213" mass="23866">AGAEGFSESEVDRMNGAFQRFKDPDSPEIHKDELKMVLSHLGYSQIDPDQVKDMADNITTFPALEKPDFMSFMEKHAEFERHRFKEIFERYDADGSGYLDTEELITFLTSLGFTPLRSMVKEALDMVDLDGNGTLDFEEVVVLMHVYKHSEGFTLAQIQEISSIFANIHEESNVVSPPGRQPTMPADKLSDLLVTFFGPASAKNATALTSEMA</sequence>
<keyword evidence="4" id="KW-0677">Repeat</keyword>
<dbReference type="FunFam" id="1.10.238.10:FF:000178">
    <property type="entry name" value="Calmodulin-2 A"/>
    <property type="match status" value="1"/>
</dbReference>
<dbReference type="SMART" id="SM00054">
    <property type="entry name" value="EFh"/>
    <property type="match status" value="2"/>
</dbReference>
<evidence type="ECO:0000256" key="4">
    <source>
        <dbReference type="ARBA" id="ARBA00022737"/>
    </source>
</evidence>
<dbReference type="SUPFAM" id="SSF47473">
    <property type="entry name" value="EF-hand"/>
    <property type="match status" value="1"/>
</dbReference>
<dbReference type="InterPro" id="IPR050230">
    <property type="entry name" value="CALM/Myosin/TropC-like"/>
</dbReference>
<dbReference type="PANTHER" id="PTHR23048:SF0">
    <property type="entry name" value="CALMODULIN LIKE 3"/>
    <property type="match status" value="1"/>
</dbReference>
<dbReference type="CDD" id="cd00051">
    <property type="entry name" value="EFh"/>
    <property type="match status" value="1"/>
</dbReference>
<dbReference type="InterPro" id="IPR011992">
    <property type="entry name" value="EF-hand-dom_pair"/>
</dbReference>
<organism evidence="8 9">
    <name type="scientific">Polarella glacialis</name>
    <name type="common">Dinoflagellate</name>
    <dbReference type="NCBI Taxonomy" id="89957"/>
    <lineage>
        <taxon>Eukaryota</taxon>
        <taxon>Sar</taxon>
        <taxon>Alveolata</taxon>
        <taxon>Dinophyceae</taxon>
        <taxon>Suessiales</taxon>
        <taxon>Suessiaceae</taxon>
        <taxon>Polarella</taxon>
    </lineage>
</organism>
<dbReference type="PROSITE" id="PS50222">
    <property type="entry name" value="EF_HAND_2"/>
    <property type="match status" value="2"/>
</dbReference>
<accession>A0A813I9I8</accession>
<evidence type="ECO:0000313" key="8">
    <source>
        <dbReference type="EMBL" id="CAE8647374.1"/>
    </source>
</evidence>
<dbReference type="Pfam" id="PF13499">
    <property type="entry name" value="EF-hand_7"/>
    <property type="match status" value="1"/>
</dbReference>
<evidence type="ECO:0000313" key="9">
    <source>
        <dbReference type="Proteomes" id="UP000626109"/>
    </source>
</evidence>
<comment type="caution">
    <text evidence="8">The sequence shown here is derived from an EMBL/GenBank/DDBJ whole genome shotgun (WGS) entry which is preliminary data.</text>
</comment>
<dbReference type="Gene3D" id="1.10.238.10">
    <property type="entry name" value="EF-hand"/>
    <property type="match status" value="1"/>
</dbReference>
<dbReference type="Proteomes" id="UP000626109">
    <property type="component" value="Unassembled WGS sequence"/>
</dbReference>
<dbReference type="GO" id="GO:0005509">
    <property type="term" value="F:calcium ion binding"/>
    <property type="evidence" value="ECO:0007669"/>
    <property type="project" value="InterPro"/>
</dbReference>
<keyword evidence="6" id="KW-0007">Acetylation</keyword>
<gene>
    <name evidence="8" type="ORF">PGLA2088_LOCUS5626</name>
</gene>
<keyword evidence="3" id="KW-0479">Metal-binding</keyword>
<dbReference type="InterPro" id="IPR018247">
    <property type="entry name" value="EF_Hand_1_Ca_BS"/>
</dbReference>
<name>A0A813I9I8_POLGL</name>
<evidence type="ECO:0000256" key="2">
    <source>
        <dbReference type="ARBA" id="ARBA00020786"/>
    </source>
</evidence>
<comment type="similarity">
    <text evidence="1">Belongs to the centrin family.</text>
</comment>
<dbReference type="AlphaFoldDB" id="A0A813I9I8"/>